<protein>
    <recommendedName>
        <fullName evidence="5">WYL domain-containing protein</fullName>
    </recommendedName>
</protein>
<dbReference type="Pfam" id="PF13280">
    <property type="entry name" value="WYL"/>
    <property type="match status" value="1"/>
</dbReference>
<dbReference type="Pfam" id="PF25583">
    <property type="entry name" value="WCX"/>
    <property type="match status" value="1"/>
</dbReference>
<evidence type="ECO:0008006" key="5">
    <source>
        <dbReference type="Google" id="ProtNLM"/>
    </source>
</evidence>
<proteinExistence type="predicted"/>
<evidence type="ECO:0000259" key="1">
    <source>
        <dbReference type="Pfam" id="PF13280"/>
    </source>
</evidence>
<dbReference type="PANTHER" id="PTHR34580">
    <property type="match status" value="1"/>
</dbReference>
<dbReference type="PROSITE" id="PS52050">
    <property type="entry name" value="WYL"/>
    <property type="match status" value="1"/>
</dbReference>
<dbReference type="EMBL" id="MTLA01000372">
    <property type="protein sequence ID" value="OOP66101.1"/>
    <property type="molecule type" value="Genomic_DNA"/>
</dbReference>
<keyword evidence="4" id="KW-1185">Reference proteome</keyword>
<dbReference type="PANTHER" id="PTHR34580:SF1">
    <property type="entry name" value="PROTEIN PAFC"/>
    <property type="match status" value="1"/>
</dbReference>
<reference evidence="3 4" key="1">
    <citation type="submission" date="2017-01" db="EMBL/GenBank/DDBJ databases">
        <title>Draft genome sequence of Bacillus oleronius.</title>
        <authorList>
            <person name="Allam M."/>
        </authorList>
    </citation>
    <scope>NUCLEOTIDE SEQUENCE [LARGE SCALE GENOMIC DNA]</scope>
    <source>
        <strain evidence="3 4">DSM 9356</strain>
    </source>
</reference>
<comment type="caution">
    <text evidence="3">The sequence shown here is derived from an EMBL/GenBank/DDBJ whole genome shotgun (WGS) entry which is preliminary data.</text>
</comment>
<evidence type="ECO:0000259" key="2">
    <source>
        <dbReference type="Pfam" id="PF25583"/>
    </source>
</evidence>
<sequence length="396" mass="46383">MGTALLLKVSNTKSITIHKEENQYNSRFWYEIQEKDEIIEQGKIVDRFSNIIKQLKNKIPTFHKLEIIDGDQKLVKEIMDAQLGDHTHYNSQERLLDLCNRLLKGEEISIEKEAITYGVHEATIKKSIYLIRNFLEEFDIHLKNGMYKIRKSELLSYSETILLLLNIYQSNSFSYKEIKSLEKKLVQQLSDEARLQLSKLFQDFDICCKETNVKDLLPNVEVILRAIDERKGLSFIYKSDNASLKVRLLKPHSIHFHEGSYYLIGEMLEGVNKGKRNFKLEHIQNLRISRKSIMIDEIENPQSTEIFIPSSKHKEMVTLKIQSVLIESLLREFPNSKQIKMENAWATYEIEVKDTDNILVWILSQKEVVEIIGPEDFRNQMKILLQNMLNVYNEGA</sequence>
<evidence type="ECO:0000313" key="4">
    <source>
        <dbReference type="Proteomes" id="UP000189761"/>
    </source>
</evidence>
<dbReference type="AlphaFoldDB" id="A0A8E2I3M6"/>
<gene>
    <name evidence="3" type="ORF">BWZ43_22725</name>
</gene>
<dbReference type="Proteomes" id="UP000189761">
    <property type="component" value="Unassembled WGS sequence"/>
</dbReference>
<accession>A0A8E2I3M6</accession>
<dbReference type="RefSeq" id="WP_078111272.1">
    <property type="nucleotide sequence ID" value="NZ_CP065424.1"/>
</dbReference>
<dbReference type="InterPro" id="IPR057727">
    <property type="entry name" value="WCX_dom"/>
</dbReference>
<feature type="domain" description="WYL" evidence="1">
    <location>
        <begin position="219"/>
        <end position="288"/>
    </location>
</feature>
<feature type="domain" description="WCX" evidence="2">
    <location>
        <begin position="328"/>
        <end position="389"/>
    </location>
</feature>
<organism evidence="3 4">
    <name type="scientific">Heyndrickxia oleronia</name>
    <dbReference type="NCBI Taxonomy" id="38875"/>
    <lineage>
        <taxon>Bacteria</taxon>
        <taxon>Bacillati</taxon>
        <taxon>Bacillota</taxon>
        <taxon>Bacilli</taxon>
        <taxon>Bacillales</taxon>
        <taxon>Bacillaceae</taxon>
        <taxon>Heyndrickxia</taxon>
    </lineage>
</organism>
<dbReference type="InterPro" id="IPR051534">
    <property type="entry name" value="CBASS_pafABC_assoc_protein"/>
</dbReference>
<evidence type="ECO:0000313" key="3">
    <source>
        <dbReference type="EMBL" id="OOP66101.1"/>
    </source>
</evidence>
<dbReference type="InterPro" id="IPR026881">
    <property type="entry name" value="WYL_dom"/>
</dbReference>
<name>A0A8E2I3M6_9BACI</name>